<gene>
    <name evidence="1" type="ORF">KHA94_21385</name>
</gene>
<keyword evidence="2" id="KW-1185">Reference proteome</keyword>
<reference evidence="1 2" key="1">
    <citation type="submission" date="2021-05" db="EMBL/GenBank/DDBJ databases">
        <title>Novel Bacillus species.</title>
        <authorList>
            <person name="Liu G."/>
        </authorList>
    </citation>
    <scope>NUCLEOTIDE SEQUENCE [LARGE SCALE GENOMIC DNA]</scope>
    <source>
        <strain evidence="1 2">FJAT-49705</strain>
    </source>
</reference>
<dbReference type="EMBL" id="JAGYPM010000005">
    <property type="protein sequence ID" value="MBS4192698.1"/>
    <property type="molecule type" value="Genomic_DNA"/>
</dbReference>
<name>A0ABS5NZA3_9BACI</name>
<accession>A0ABS5NZA3</accession>
<dbReference type="RefSeq" id="WP_213104147.1">
    <property type="nucleotide sequence ID" value="NZ_JAGYPM010000005.1"/>
</dbReference>
<organism evidence="1 2">
    <name type="scientific">Cytobacillus citreus</name>
    <dbReference type="NCBI Taxonomy" id="2833586"/>
    <lineage>
        <taxon>Bacteria</taxon>
        <taxon>Bacillati</taxon>
        <taxon>Bacillota</taxon>
        <taxon>Bacilli</taxon>
        <taxon>Bacillales</taxon>
        <taxon>Bacillaceae</taxon>
        <taxon>Cytobacillus</taxon>
    </lineage>
</organism>
<comment type="caution">
    <text evidence="1">The sequence shown here is derived from an EMBL/GenBank/DDBJ whole genome shotgun (WGS) entry which is preliminary data.</text>
</comment>
<dbReference type="Proteomes" id="UP000681027">
    <property type="component" value="Unassembled WGS sequence"/>
</dbReference>
<proteinExistence type="predicted"/>
<evidence type="ECO:0000313" key="2">
    <source>
        <dbReference type="Proteomes" id="UP000681027"/>
    </source>
</evidence>
<sequence length="98" mass="11659">MVPKNQLHSNIEKDTFKKEGCSRCERKIKRRENGMPIKRGYKRRYKKRKLDFAHTSVEKNELSKLNAKKDELLMKDPKKKAKMSLTSKIKKVMNGFFN</sequence>
<protein>
    <submittedName>
        <fullName evidence="1">Uncharacterized protein</fullName>
    </submittedName>
</protein>
<evidence type="ECO:0000313" key="1">
    <source>
        <dbReference type="EMBL" id="MBS4192698.1"/>
    </source>
</evidence>